<dbReference type="SUPFAM" id="SSF64288">
    <property type="entry name" value="Chorismate lyase-like"/>
    <property type="match status" value="1"/>
</dbReference>
<dbReference type="EMBL" id="AGXA01000022">
    <property type="protein sequence ID" value="EKU93267.1"/>
    <property type="molecule type" value="Genomic_DNA"/>
</dbReference>
<name>K9EQR7_9LACT</name>
<dbReference type="AlphaFoldDB" id="K9EQR7"/>
<accession>K9EQR7</accession>
<evidence type="ECO:0000259" key="1">
    <source>
        <dbReference type="SMART" id="SM00866"/>
    </source>
</evidence>
<dbReference type="HOGENOM" id="CLU_2021851_0_0_9"/>
<proteinExistence type="predicted"/>
<evidence type="ECO:0000313" key="3">
    <source>
        <dbReference type="Proteomes" id="UP000009875"/>
    </source>
</evidence>
<dbReference type="eggNOG" id="COG2188">
    <property type="taxonomic scope" value="Bacteria"/>
</dbReference>
<dbReference type="PATRIC" id="fig|883081.3.peg.1263"/>
<dbReference type="InterPro" id="IPR028978">
    <property type="entry name" value="Chorismate_lyase_/UTRA_dom_sf"/>
</dbReference>
<dbReference type="PANTHER" id="PTHR44846:SF1">
    <property type="entry name" value="MANNOSYL-D-GLYCERATE TRANSPORT_METABOLISM SYSTEM REPRESSOR MNGR-RELATED"/>
    <property type="match status" value="1"/>
</dbReference>
<gene>
    <name evidence="2" type="ORF">HMPREF9698_01428</name>
</gene>
<dbReference type="SMART" id="SM00866">
    <property type="entry name" value="UTRA"/>
    <property type="match status" value="1"/>
</dbReference>
<sequence>MQLQAGEKVLVLERVRYADQVPICYEQASIPNRIADQLSKENITSHLYQSLEEEGILQVAYADQTISASWANEAVADMLEINRGDAILSLRQVTYSQEGQAFEYVRSKYVGDRYEMVIRSSK</sequence>
<organism evidence="2 3">
    <name type="scientific">Alloiococcus otitis ATCC 51267</name>
    <dbReference type="NCBI Taxonomy" id="883081"/>
    <lineage>
        <taxon>Bacteria</taxon>
        <taxon>Bacillati</taxon>
        <taxon>Bacillota</taxon>
        <taxon>Bacilli</taxon>
        <taxon>Lactobacillales</taxon>
        <taxon>Carnobacteriaceae</taxon>
        <taxon>Alloiococcus</taxon>
    </lineage>
</organism>
<dbReference type="GO" id="GO:0045892">
    <property type="term" value="P:negative regulation of DNA-templated transcription"/>
    <property type="evidence" value="ECO:0007669"/>
    <property type="project" value="TreeGrafter"/>
</dbReference>
<dbReference type="Gene3D" id="3.40.1410.10">
    <property type="entry name" value="Chorismate lyase-like"/>
    <property type="match status" value="1"/>
</dbReference>
<dbReference type="Proteomes" id="UP000009875">
    <property type="component" value="Unassembled WGS sequence"/>
</dbReference>
<feature type="domain" description="UbiC transcription regulator-associated" evidence="1">
    <location>
        <begin position="1"/>
        <end position="115"/>
    </location>
</feature>
<dbReference type="InterPro" id="IPR011663">
    <property type="entry name" value="UTRA"/>
</dbReference>
<dbReference type="STRING" id="883081.HMPREF9698_01428"/>
<dbReference type="PANTHER" id="PTHR44846">
    <property type="entry name" value="MANNOSYL-D-GLYCERATE TRANSPORT/METABOLISM SYSTEM REPRESSOR MNGR-RELATED"/>
    <property type="match status" value="1"/>
</dbReference>
<comment type="caution">
    <text evidence="2">The sequence shown here is derived from an EMBL/GenBank/DDBJ whole genome shotgun (WGS) entry which is preliminary data.</text>
</comment>
<dbReference type="Pfam" id="PF07702">
    <property type="entry name" value="UTRA"/>
    <property type="match status" value="1"/>
</dbReference>
<protein>
    <recommendedName>
        <fullName evidence="1">UbiC transcription regulator-associated domain-containing protein</fullName>
    </recommendedName>
</protein>
<evidence type="ECO:0000313" key="2">
    <source>
        <dbReference type="EMBL" id="EKU93267.1"/>
    </source>
</evidence>
<dbReference type="GO" id="GO:0003677">
    <property type="term" value="F:DNA binding"/>
    <property type="evidence" value="ECO:0007669"/>
    <property type="project" value="InterPro"/>
</dbReference>
<dbReference type="InterPro" id="IPR050679">
    <property type="entry name" value="Bact_HTH_transcr_reg"/>
</dbReference>
<keyword evidence="3" id="KW-1185">Reference proteome</keyword>
<reference evidence="2 3" key="1">
    <citation type="submission" date="2012-09" db="EMBL/GenBank/DDBJ databases">
        <title>The Genome Sequence of Alloiococcus otitis ATCC 51267.</title>
        <authorList>
            <consortium name="The Broad Institute Genome Sequencing Platform"/>
            <person name="Earl A."/>
            <person name="Ward D."/>
            <person name="Feldgarden M."/>
            <person name="Gevers D."/>
            <person name="Huys G."/>
            <person name="Walker B."/>
            <person name="Young S.K."/>
            <person name="Zeng Q."/>
            <person name="Gargeya S."/>
            <person name="Fitzgerald M."/>
            <person name="Haas B."/>
            <person name="Abouelleil A."/>
            <person name="Alvarado L."/>
            <person name="Arachchi H.M."/>
            <person name="Berlin A.M."/>
            <person name="Chapman S.B."/>
            <person name="Goldberg J."/>
            <person name="Griggs A."/>
            <person name="Gujja S."/>
            <person name="Hansen M."/>
            <person name="Howarth C."/>
            <person name="Imamovic A."/>
            <person name="Larimer J."/>
            <person name="McCowen C."/>
            <person name="Montmayeur A."/>
            <person name="Murphy C."/>
            <person name="Neiman D."/>
            <person name="Pearson M."/>
            <person name="Priest M."/>
            <person name="Roberts A."/>
            <person name="Saif S."/>
            <person name="Shea T."/>
            <person name="Sisk P."/>
            <person name="Sykes S."/>
            <person name="Wortman J."/>
            <person name="Nusbaum C."/>
            <person name="Birren B."/>
        </authorList>
    </citation>
    <scope>NUCLEOTIDE SEQUENCE [LARGE SCALE GENOMIC DNA]</scope>
    <source>
        <strain evidence="2 3">ATCC 51267</strain>
    </source>
</reference>